<name>A0ABY0Y8Q0_9PSED</name>
<protein>
    <recommendedName>
        <fullName evidence="4">CblD like pilus biogenesis initiator</fullName>
    </recommendedName>
</protein>
<keyword evidence="3" id="KW-1185">Reference proteome</keyword>
<dbReference type="EMBL" id="FNRV01000001">
    <property type="protein sequence ID" value="SED15336.1"/>
    <property type="molecule type" value="Genomic_DNA"/>
</dbReference>
<dbReference type="Proteomes" id="UP000199665">
    <property type="component" value="Unassembled WGS sequence"/>
</dbReference>
<accession>A0ABY0Y8Q0</accession>
<evidence type="ECO:0000313" key="2">
    <source>
        <dbReference type="EMBL" id="SED15336.1"/>
    </source>
</evidence>
<gene>
    <name evidence="2" type="ORF">SAMN05216205_4370</name>
</gene>
<evidence type="ECO:0008006" key="4">
    <source>
        <dbReference type="Google" id="ProtNLM"/>
    </source>
</evidence>
<sequence>MSVSRSFVSRSRCWSASALIACAAAFPVMAEDVSITAVFKPDPAYPHLNKFKNTTPSSGYCGIYPSECEDNEMFGLQVPIEFNSRSPIQANHTSARRGAMFKVPAQWRELTIVHEATGEPEKVRVRIAGVGSRYKTDDVKKLVGGAADYLVAHSILWDSAWVNAPSPCLYSGVGWYTETTFRFFWKTPSEAVCAKQAKFDIPWMQLEYLDFAYELETPNPLGMSSGHYTGSLSYSVGPLGDFDFGDLMIPTDSVLTLNFNLDVQHTLKVDIPPGGEKVQLVPAGGWQSWLQAGRKPVRLFRDQTFNISASSRFKMYMECEHDSTIYDCQLADRVSRRGVELQVFVSLPNGLTDMSGQPVRHMRMRSGAANALYFQPGFYVDRAPGVLHFEVPERQMQFMLSPGVGPFYQGKVTVIWDSEI</sequence>
<reference evidence="2 3" key="1">
    <citation type="submission" date="2016-10" db="EMBL/GenBank/DDBJ databases">
        <authorList>
            <person name="Varghese N."/>
            <person name="Submissions S."/>
        </authorList>
    </citation>
    <scope>NUCLEOTIDE SEQUENCE [LARGE SCALE GENOMIC DNA]</scope>
    <source>
        <strain evidence="2 3">DSM 18327</strain>
    </source>
</reference>
<evidence type="ECO:0000256" key="1">
    <source>
        <dbReference type="SAM" id="SignalP"/>
    </source>
</evidence>
<feature type="signal peptide" evidence="1">
    <location>
        <begin position="1"/>
        <end position="30"/>
    </location>
</feature>
<organism evidence="2 3">
    <name type="scientific">Pseudomonas mohnii</name>
    <dbReference type="NCBI Taxonomy" id="395600"/>
    <lineage>
        <taxon>Bacteria</taxon>
        <taxon>Pseudomonadati</taxon>
        <taxon>Pseudomonadota</taxon>
        <taxon>Gammaproteobacteria</taxon>
        <taxon>Pseudomonadales</taxon>
        <taxon>Pseudomonadaceae</taxon>
        <taxon>Pseudomonas</taxon>
    </lineage>
</organism>
<proteinExistence type="predicted"/>
<feature type="chain" id="PRO_5045542023" description="CblD like pilus biogenesis initiator" evidence="1">
    <location>
        <begin position="31"/>
        <end position="420"/>
    </location>
</feature>
<comment type="caution">
    <text evidence="2">The sequence shown here is derived from an EMBL/GenBank/DDBJ whole genome shotgun (WGS) entry which is preliminary data.</text>
</comment>
<keyword evidence="1" id="KW-0732">Signal</keyword>
<evidence type="ECO:0000313" key="3">
    <source>
        <dbReference type="Proteomes" id="UP000199665"/>
    </source>
</evidence>